<feature type="transmembrane region" description="Helical" evidence="1">
    <location>
        <begin position="27"/>
        <end position="52"/>
    </location>
</feature>
<dbReference type="RefSeq" id="WP_208691935.1">
    <property type="nucleotide sequence ID" value="NZ_CP022198.1"/>
</dbReference>
<dbReference type="Proteomes" id="UP000250579">
    <property type="component" value="Chromosome"/>
</dbReference>
<proteinExistence type="predicted"/>
<feature type="transmembrane region" description="Helical" evidence="1">
    <location>
        <begin position="155"/>
        <end position="178"/>
    </location>
</feature>
<dbReference type="NCBIfam" id="TIGR03747">
    <property type="entry name" value="conj_TIGR03747"/>
    <property type="match status" value="1"/>
</dbReference>
<evidence type="ECO:0000313" key="3">
    <source>
        <dbReference type="Proteomes" id="UP000250579"/>
    </source>
</evidence>
<keyword evidence="1" id="KW-1133">Transmembrane helix</keyword>
<gene>
    <name evidence="2" type="ORF">CE139_19355</name>
</gene>
<dbReference type="AlphaFoldDB" id="A0A2Z5AC68"/>
<evidence type="ECO:0000313" key="2">
    <source>
        <dbReference type="EMBL" id="AXA67863.1"/>
    </source>
</evidence>
<evidence type="ECO:0000256" key="1">
    <source>
        <dbReference type="SAM" id="Phobius"/>
    </source>
</evidence>
<keyword evidence="1" id="KW-0812">Transmembrane</keyword>
<protein>
    <submittedName>
        <fullName evidence="2">Integrating conjugative element membrane protein</fullName>
    </submittedName>
</protein>
<sequence length="248" mass="27552">MADVAQRAQQQQVKEQTFIGSVLSFPFHFIGVMFLSLGGAILVDWLCLYFFWPEAGWHHAKGMLDHELGWLSQGFLSSVVVQEPGRTATWLVGLLYDWLFVKTGLVQWLTGMQQLAAAGPRSELDVRYLAAQSVTTVQTYGLSALFTVLVFCVRLVILVLAVPLFAMAALVGFIDGLVRRDIRKFSAGRESSYFYHKARSTMLPLALLPWSLYLALPFSVSPLLVLLPCAALLALSVNLTTASFKKYL</sequence>
<dbReference type="InterPro" id="IPR022266">
    <property type="entry name" value="DtrJ-like"/>
</dbReference>
<organism evidence="2 3">
    <name type="scientific">Pseudomonas oryzihabitans</name>
    <dbReference type="NCBI Taxonomy" id="47885"/>
    <lineage>
        <taxon>Bacteria</taxon>
        <taxon>Pseudomonadati</taxon>
        <taxon>Pseudomonadota</taxon>
        <taxon>Gammaproteobacteria</taxon>
        <taxon>Pseudomonadales</taxon>
        <taxon>Pseudomonadaceae</taxon>
        <taxon>Pseudomonas</taxon>
    </lineage>
</organism>
<dbReference type="EMBL" id="CP022198">
    <property type="protein sequence ID" value="AXA67863.1"/>
    <property type="molecule type" value="Genomic_DNA"/>
</dbReference>
<keyword evidence="1" id="KW-0472">Membrane</keyword>
<feature type="transmembrane region" description="Helical" evidence="1">
    <location>
        <begin position="128"/>
        <end position="149"/>
    </location>
</feature>
<reference evidence="2 3" key="1">
    <citation type="submission" date="2017-06" db="EMBL/GenBank/DDBJ databases">
        <title>Evolution towards high GC content and high-temperature stress adaptation in endophytic Pseudomonas oryzihabitans impacted its plant-growth promoting traits.</title>
        <authorList>
            <person name="Nascimento F.X."/>
        </authorList>
    </citation>
    <scope>NUCLEOTIDE SEQUENCE [LARGE SCALE GENOMIC DNA]</scope>
    <source>
        <strain evidence="2 3">MS8</strain>
    </source>
</reference>
<name>A0A2Z5AC68_9PSED</name>
<accession>A0A2Z5AC68</accession>
<dbReference type="Pfam" id="PF14348">
    <property type="entry name" value="DtrJ-like"/>
    <property type="match status" value="1"/>
</dbReference>
<feature type="transmembrane region" description="Helical" evidence="1">
    <location>
        <begin position="222"/>
        <end position="244"/>
    </location>
</feature>